<dbReference type="Proteomes" id="UP001152803">
    <property type="component" value="Unassembled WGS sequence"/>
</dbReference>
<dbReference type="EMBL" id="JAFJMO010000016">
    <property type="protein sequence ID" value="KAJ8253644.1"/>
    <property type="molecule type" value="Genomic_DNA"/>
</dbReference>
<evidence type="ECO:0000259" key="1">
    <source>
        <dbReference type="Pfam" id="PF00171"/>
    </source>
</evidence>
<accession>A0A9Q1HPT6</accession>
<dbReference type="InterPro" id="IPR016163">
    <property type="entry name" value="Ald_DH_C"/>
</dbReference>
<name>A0A9Q1HPT6_CONCO</name>
<organism evidence="2 3">
    <name type="scientific">Conger conger</name>
    <name type="common">Conger eel</name>
    <name type="synonym">Muraena conger</name>
    <dbReference type="NCBI Taxonomy" id="82655"/>
    <lineage>
        <taxon>Eukaryota</taxon>
        <taxon>Metazoa</taxon>
        <taxon>Chordata</taxon>
        <taxon>Craniata</taxon>
        <taxon>Vertebrata</taxon>
        <taxon>Euteleostomi</taxon>
        <taxon>Actinopterygii</taxon>
        <taxon>Neopterygii</taxon>
        <taxon>Teleostei</taxon>
        <taxon>Anguilliformes</taxon>
        <taxon>Congridae</taxon>
        <taxon>Conger</taxon>
    </lineage>
</organism>
<dbReference type="GO" id="GO:0016620">
    <property type="term" value="F:oxidoreductase activity, acting on the aldehyde or oxo group of donors, NAD or NADP as acceptor"/>
    <property type="evidence" value="ECO:0007669"/>
    <property type="project" value="InterPro"/>
</dbReference>
<dbReference type="InterPro" id="IPR016162">
    <property type="entry name" value="Ald_DH_N"/>
</dbReference>
<keyword evidence="3" id="KW-1185">Reference proteome</keyword>
<reference evidence="2" key="1">
    <citation type="journal article" date="2023" name="Science">
        <title>Genome structures resolve the early diversification of teleost fishes.</title>
        <authorList>
            <person name="Parey E."/>
            <person name="Louis A."/>
            <person name="Montfort J."/>
            <person name="Bouchez O."/>
            <person name="Roques C."/>
            <person name="Iampietro C."/>
            <person name="Lluch J."/>
            <person name="Castinel A."/>
            <person name="Donnadieu C."/>
            <person name="Desvignes T."/>
            <person name="Floi Bucao C."/>
            <person name="Jouanno E."/>
            <person name="Wen M."/>
            <person name="Mejri S."/>
            <person name="Dirks R."/>
            <person name="Jansen H."/>
            <person name="Henkel C."/>
            <person name="Chen W.J."/>
            <person name="Zahm M."/>
            <person name="Cabau C."/>
            <person name="Klopp C."/>
            <person name="Thompson A.W."/>
            <person name="Robinson-Rechavi M."/>
            <person name="Braasch I."/>
            <person name="Lecointre G."/>
            <person name="Bobe J."/>
            <person name="Postlethwait J.H."/>
            <person name="Berthelot C."/>
            <person name="Roest Crollius H."/>
            <person name="Guiguen Y."/>
        </authorList>
    </citation>
    <scope>NUCLEOTIDE SEQUENCE</scope>
    <source>
        <strain evidence="2">Concon-B</strain>
    </source>
</reference>
<sequence length="803" mass="85082">MAGCTTKTVHDIFQSMEYGPASSSTATAQSWLESHSRSLGLFLDGTFVCPSDRQTSTVNDASGQGLCTTRSQSLERTELPPESQGQSLEGGLNIQGCHQGGARVFHRCVGVLQRQAQCLTEMCELAQAPSAASAVVRLLQYYAGWAQLRDTLVPHWTPRGVVAVAVADDCSLYALLLKVLPALAVGNSVIVAPGSGTALPALLTASILGEAGLPAGALNVLTGKDLSLGIRVAQSPSVSWVTYTGNKQDGEILGRETAGWGVPLSLSLSTSAICPFIIFDSADIDSAVDGVIEAAFKKKKDWQWILCVQESVWDRVHARLKIRMAGMKCLPLLAESDRPIVDAAVHEAQQQGATVIQACPAPSAPSLFPPTVLWGVAPSCPCVVEPPAGPLLPSLSFRTTAEGLTIANHSPHGQAASVWTEDLTLSLECAKSLSVGTVWVNSHSVFDPSLCLSGVKQSGTCVVGGPQGLFQFLRPALSPSLPRSSPLPVDYVKFGTAASRPLLRGAAESTDPALVPRSYLHFVGGRPCKADSGCSVAVLAPGGAVTAYCPDGGRKDVRNAVEAALKSQPGWRRRSAVSRSQSLYTLAEGLELRRRDMAVSLQAQTCILLEEAEMEVELSISRLCDWAAHCDKEVGGVQSLPQSGSALSLSEPIGVVGVVLPDRSPLLSLVSLLGAALAAGNAVVMIASEKYPLPALEFIQVLQSSAIPEGVVSIITGGKDQLTRALANHSVVQAIWYWGSQEGCQFLQYTCCNPLKSLWLHPEEEGDEGGKNGGWDWALPHPSLMEEMWRQATHWKSVWIPTA</sequence>
<dbReference type="InterPro" id="IPR016161">
    <property type="entry name" value="Ald_DH/histidinol_DH"/>
</dbReference>
<dbReference type="Gene3D" id="3.40.309.10">
    <property type="entry name" value="Aldehyde Dehydrogenase, Chain A, domain 2"/>
    <property type="match status" value="1"/>
</dbReference>
<dbReference type="InterPro" id="IPR015590">
    <property type="entry name" value="Aldehyde_DH_dom"/>
</dbReference>
<comment type="caution">
    <text evidence="2">The sequence shown here is derived from an EMBL/GenBank/DDBJ whole genome shotgun (WGS) entry which is preliminary data.</text>
</comment>
<dbReference type="AlphaFoldDB" id="A0A9Q1HPT6"/>
<dbReference type="Gene3D" id="3.40.605.10">
    <property type="entry name" value="Aldehyde Dehydrogenase, Chain A, domain 1"/>
    <property type="match status" value="2"/>
</dbReference>
<dbReference type="SUPFAM" id="SSF53720">
    <property type="entry name" value="ALDH-like"/>
    <property type="match status" value="2"/>
</dbReference>
<evidence type="ECO:0000313" key="2">
    <source>
        <dbReference type="EMBL" id="KAJ8253644.1"/>
    </source>
</evidence>
<dbReference type="Pfam" id="PF00171">
    <property type="entry name" value="Aldedh"/>
    <property type="match status" value="2"/>
</dbReference>
<protein>
    <recommendedName>
        <fullName evidence="1">Aldehyde dehydrogenase domain-containing protein</fullName>
    </recommendedName>
</protein>
<dbReference type="OrthoDB" id="310895at2759"/>
<proteinExistence type="predicted"/>
<feature type="domain" description="Aldehyde dehydrogenase" evidence="1">
    <location>
        <begin position="536"/>
        <end position="743"/>
    </location>
</feature>
<gene>
    <name evidence="2" type="ORF">COCON_G00202560</name>
</gene>
<dbReference type="PANTHER" id="PTHR11699">
    <property type="entry name" value="ALDEHYDE DEHYDROGENASE-RELATED"/>
    <property type="match status" value="1"/>
</dbReference>
<evidence type="ECO:0000313" key="3">
    <source>
        <dbReference type="Proteomes" id="UP001152803"/>
    </source>
</evidence>
<feature type="domain" description="Aldehyde dehydrogenase" evidence="1">
    <location>
        <begin position="134"/>
        <end position="474"/>
    </location>
</feature>